<dbReference type="RefSeq" id="WP_036447183.1">
    <property type="nucleotide sequence ID" value="NZ_JACKVC010000010.1"/>
</dbReference>
<accession>A0AAW5SZ84</accession>
<feature type="chain" id="PRO_5043431339" description="DUF2282 domain-containing protein" evidence="1">
    <location>
        <begin position="28"/>
        <end position="82"/>
    </location>
</feature>
<dbReference type="Proteomes" id="UP001141659">
    <property type="component" value="Unassembled WGS sequence"/>
</dbReference>
<dbReference type="EMBL" id="JACKVC010000010">
    <property type="protein sequence ID" value="MCV7387806.1"/>
    <property type="molecule type" value="Genomic_DNA"/>
</dbReference>
<evidence type="ECO:0000313" key="3">
    <source>
        <dbReference type="EMBL" id="MEX3742115.1"/>
    </source>
</evidence>
<reference evidence="3 5" key="3">
    <citation type="submission" date="2024-04" db="EMBL/GenBank/DDBJ databases">
        <title>Genomic Markers of Mycobacteria.</title>
        <authorList>
            <person name="Soliman M.S."/>
            <person name="Elkholy A."/>
            <person name="Soliman N.S."/>
            <person name="Abbas A."/>
            <person name="Khayrat S."/>
            <person name="Shawky S."/>
        </authorList>
    </citation>
    <scope>NUCLEOTIDE SEQUENCE [LARGE SCALE GENOMIC DNA]</scope>
    <source>
        <strain evidence="3 5">Egy-CU-AM5</strain>
    </source>
</reference>
<dbReference type="Proteomes" id="UP001558474">
    <property type="component" value="Unassembled WGS sequence"/>
</dbReference>
<evidence type="ECO:0000313" key="5">
    <source>
        <dbReference type="Proteomes" id="UP001558474"/>
    </source>
</evidence>
<proteinExistence type="predicted"/>
<evidence type="ECO:0000256" key="1">
    <source>
        <dbReference type="SAM" id="SignalP"/>
    </source>
</evidence>
<evidence type="ECO:0000313" key="2">
    <source>
        <dbReference type="EMBL" id="MCV7387806.1"/>
    </source>
</evidence>
<reference evidence="2" key="2">
    <citation type="journal article" date="2022" name="BMC Genomics">
        <title>Comparative genome analysis of mycobacteria focusing on tRNA and non-coding RNA.</title>
        <authorList>
            <person name="Behra P.R.K."/>
            <person name="Pettersson B.M.F."/>
            <person name="Ramesh M."/>
            <person name="Das S."/>
            <person name="Dasgupta S."/>
            <person name="Kirsebom L.A."/>
        </authorList>
    </citation>
    <scope>NUCLEOTIDE SEQUENCE</scope>
    <source>
        <strain evidence="2">DSM 44242</strain>
    </source>
</reference>
<dbReference type="AlphaFoldDB" id="A0AAW5SZ84"/>
<sequence>MYNATRLLVVTAAATLTLGLSTAVANADPPAPGSACGPGKVITSVNTCEPLNSACTGYDGMLIGRVAADGRCVIPGLDGTSW</sequence>
<reference evidence="2" key="1">
    <citation type="submission" date="2020-07" db="EMBL/GenBank/DDBJ databases">
        <authorList>
            <person name="Pettersson B.M.F."/>
            <person name="Behra P.R.K."/>
            <person name="Ramesh M."/>
            <person name="Das S."/>
            <person name="Dasgupta S."/>
            <person name="Kirsebom L.A."/>
        </authorList>
    </citation>
    <scope>NUCLEOTIDE SEQUENCE</scope>
    <source>
        <strain evidence="2">DSM 44242</strain>
    </source>
</reference>
<protein>
    <recommendedName>
        <fullName evidence="6">DUF2282 domain-containing protein</fullName>
    </recommendedName>
</protein>
<evidence type="ECO:0000313" key="4">
    <source>
        <dbReference type="Proteomes" id="UP001141659"/>
    </source>
</evidence>
<organism evidence="2 4">
    <name type="scientific">Mycolicibacterium porcinum</name>
    <dbReference type="NCBI Taxonomy" id="39693"/>
    <lineage>
        <taxon>Bacteria</taxon>
        <taxon>Bacillati</taxon>
        <taxon>Actinomycetota</taxon>
        <taxon>Actinomycetes</taxon>
        <taxon>Mycobacteriales</taxon>
        <taxon>Mycobacteriaceae</taxon>
        <taxon>Mycolicibacterium</taxon>
    </lineage>
</organism>
<keyword evidence="1" id="KW-0732">Signal</keyword>
<name>A0AAW5SZ84_9MYCO</name>
<dbReference type="EMBL" id="JBDLOU010000089">
    <property type="protein sequence ID" value="MEX3742115.1"/>
    <property type="molecule type" value="Genomic_DNA"/>
</dbReference>
<gene>
    <name evidence="3" type="ORF">ABFW12_28165</name>
    <name evidence="2" type="ORF">H5P34_07070</name>
</gene>
<feature type="signal peptide" evidence="1">
    <location>
        <begin position="1"/>
        <end position="27"/>
    </location>
</feature>
<keyword evidence="5" id="KW-1185">Reference proteome</keyword>
<comment type="caution">
    <text evidence="2">The sequence shown here is derived from an EMBL/GenBank/DDBJ whole genome shotgun (WGS) entry which is preliminary data.</text>
</comment>
<evidence type="ECO:0008006" key="6">
    <source>
        <dbReference type="Google" id="ProtNLM"/>
    </source>
</evidence>